<gene>
    <name evidence="2" type="ORF">F2Q70_00019835</name>
</gene>
<name>A0A8S9GSV1_BRACR</name>
<feature type="compositionally biased region" description="Basic and acidic residues" evidence="1">
    <location>
        <begin position="125"/>
        <end position="183"/>
    </location>
</feature>
<reference evidence="2" key="1">
    <citation type="submission" date="2019-12" db="EMBL/GenBank/DDBJ databases">
        <title>Genome sequencing and annotation of Brassica cretica.</title>
        <authorList>
            <person name="Studholme D.J."/>
            <person name="Sarris P.F."/>
        </authorList>
    </citation>
    <scope>NUCLEOTIDE SEQUENCE</scope>
    <source>
        <strain evidence="2">PFS-102/07</strain>
        <tissue evidence="2">Leaf</tissue>
    </source>
</reference>
<dbReference type="AlphaFoldDB" id="A0A8S9GSV1"/>
<feature type="region of interest" description="Disordered" evidence="1">
    <location>
        <begin position="80"/>
        <end position="185"/>
    </location>
</feature>
<feature type="region of interest" description="Disordered" evidence="1">
    <location>
        <begin position="253"/>
        <end position="278"/>
    </location>
</feature>
<organism evidence="2">
    <name type="scientific">Brassica cretica</name>
    <name type="common">Mustard</name>
    <dbReference type="NCBI Taxonomy" id="69181"/>
    <lineage>
        <taxon>Eukaryota</taxon>
        <taxon>Viridiplantae</taxon>
        <taxon>Streptophyta</taxon>
        <taxon>Embryophyta</taxon>
        <taxon>Tracheophyta</taxon>
        <taxon>Spermatophyta</taxon>
        <taxon>Magnoliopsida</taxon>
        <taxon>eudicotyledons</taxon>
        <taxon>Gunneridae</taxon>
        <taxon>Pentapetalae</taxon>
        <taxon>rosids</taxon>
        <taxon>malvids</taxon>
        <taxon>Brassicales</taxon>
        <taxon>Brassicaceae</taxon>
        <taxon>Brassiceae</taxon>
        <taxon>Brassica</taxon>
    </lineage>
</organism>
<proteinExistence type="predicted"/>
<comment type="caution">
    <text evidence="2">The sequence shown here is derived from an EMBL/GenBank/DDBJ whole genome shotgun (WGS) entry which is preliminary data.</text>
</comment>
<feature type="compositionally biased region" description="Polar residues" evidence="1">
    <location>
        <begin position="86"/>
        <end position="96"/>
    </location>
</feature>
<dbReference type="EMBL" id="QGKY02001925">
    <property type="protein sequence ID" value="KAF2547298.1"/>
    <property type="molecule type" value="Genomic_DNA"/>
</dbReference>
<sequence length="311" mass="35560">MEKLTHDDLHRIFKGPALYPPGSSPDPWSEGPLFTAPVALTPENGVLYCVLLKPSPFPAATSLRKDHELKDCLEAKHQNKARSAAQEANQQKQLSDFSVKETRDARDREPRGNFTFQSSASNNSETRERKTSKDMREISSHRDYKSQSKEWEERGSTRRSHQTRERNFGINDRYHRPSRDRSQRYLVNQGRSYYREIPRRANDSIEMGSLPLKHATETSARGVPLQICPTNLPREAVQEALGEVREAMLQYTKSADPTESEARKERMRQAEKNGELEETAIQMVRASIAAETGKQRLEHAIYSPEQVPVTQ</sequence>
<protein>
    <submittedName>
        <fullName evidence="2">Uncharacterized protein</fullName>
    </submittedName>
</protein>
<feature type="compositionally biased region" description="Basic and acidic residues" evidence="1">
    <location>
        <begin position="98"/>
        <end position="111"/>
    </location>
</feature>
<evidence type="ECO:0000313" key="2">
    <source>
        <dbReference type="EMBL" id="KAF2547298.1"/>
    </source>
</evidence>
<evidence type="ECO:0000256" key="1">
    <source>
        <dbReference type="SAM" id="MobiDB-lite"/>
    </source>
</evidence>
<feature type="compositionally biased region" description="Basic and acidic residues" evidence="1">
    <location>
        <begin position="260"/>
        <end position="275"/>
    </location>
</feature>
<feature type="compositionally biased region" description="Polar residues" evidence="1">
    <location>
        <begin position="114"/>
        <end position="124"/>
    </location>
</feature>
<accession>A0A8S9GSV1</accession>